<evidence type="ECO:0000313" key="1">
    <source>
        <dbReference type="EMBL" id="KAA6342427.1"/>
    </source>
</evidence>
<accession>A0A5J4S8L0</accession>
<dbReference type="AlphaFoldDB" id="A0A5J4S8L0"/>
<proteinExistence type="predicted"/>
<protein>
    <submittedName>
        <fullName evidence="1">Uncharacterized protein</fullName>
    </submittedName>
</protein>
<comment type="caution">
    <text evidence="1">The sequence shown here is derived from an EMBL/GenBank/DDBJ whole genome shotgun (WGS) entry which is preliminary data.</text>
</comment>
<reference evidence="1" key="1">
    <citation type="submission" date="2019-03" db="EMBL/GenBank/DDBJ databases">
        <title>Single cell metagenomics reveals metabolic interactions within the superorganism composed of flagellate Streblomastix strix and complex community of Bacteroidetes bacteria on its surface.</title>
        <authorList>
            <person name="Treitli S.C."/>
            <person name="Kolisko M."/>
            <person name="Husnik F."/>
            <person name="Keeling P."/>
            <person name="Hampl V."/>
        </authorList>
    </citation>
    <scope>NUCLEOTIDE SEQUENCE</scope>
    <source>
        <strain evidence="1">STM</strain>
    </source>
</reference>
<organism evidence="1">
    <name type="scientific">termite gut metagenome</name>
    <dbReference type="NCBI Taxonomy" id="433724"/>
    <lineage>
        <taxon>unclassified sequences</taxon>
        <taxon>metagenomes</taxon>
        <taxon>organismal metagenomes</taxon>
    </lineage>
</organism>
<sequence length="70" mass="8306">MFLGELQRSHICIEMSEYTTSFDSYGVEYCFHIPFLLMHESFGFFFNLMYVGGITPVCYPHIIKEFTLLY</sequence>
<name>A0A5J4S8L0_9ZZZZ</name>
<dbReference type="EMBL" id="SNRY01000327">
    <property type="protein sequence ID" value="KAA6342427.1"/>
    <property type="molecule type" value="Genomic_DNA"/>
</dbReference>
<gene>
    <name evidence="1" type="ORF">EZS27_009828</name>
</gene>